<proteinExistence type="predicted"/>
<dbReference type="AlphaFoldDB" id="A0AB39RZZ9"/>
<sequence>MGVAVRDTVIAALSKAAPALFPRSFDGMRDWWPPGQPYASDEVTYPERTP</sequence>
<reference evidence="1" key="1">
    <citation type="submission" date="2024-07" db="EMBL/GenBank/DDBJ databases">
        <authorList>
            <person name="Yu S.T."/>
        </authorList>
    </citation>
    <scope>NUCLEOTIDE SEQUENCE</scope>
    <source>
        <strain evidence="1">R35</strain>
    </source>
</reference>
<protein>
    <submittedName>
        <fullName evidence="1">Uncharacterized protein</fullName>
    </submittedName>
</protein>
<organism evidence="1">
    <name type="scientific">Streptomyces sp. R35</name>
    <dbReference type="NCBI Taxonomy" id="3238630"/>
    <lineage>
        <taxon>Bacteria</taxon>
        <taxon>Bacillati</taxon>
        <taxon>Actinomycetota</taxon>
        <taxon>Actinomycetes</taxon>
        <taxon>Kitasatosporales</taxon>
        <taxon>Streptomycetaceae</taxon>
        <taxon>Streptomyces</taxon>
    </lineage>
</organism>
<name>A0AB39RZZ9_9ACTN</name>
<dbReference type="RefSeq" id="WP_369256498.1">
    <property type="nucleotide sequence ID" value="NZ_CP163440.1"/>
</dbReference>
<dbReference type="EMBL" id="CP163440">
    <property type="protein sequence ID" value="XDQ60864.1"/>
    <property type="molecule type" value="Genomic_DNA"/>
</dbReference>
<accession>A0AB39RZZ9</accession>
<evidence type="ECO:0000313" key="1">
    <source>
        <dbReference type="EMBL" id="XDQ60864.1"/>
    </source>
</evidence>
<gene>
    <name evidence="1" type="ORF">AB5J50_08775</name>
</gene>